<feature type="region of interest" description="Disordered" evidence="2">
    <location>
        <begin position="748"/>
        <end position="771"/>
    </location>
</feature>
<dbReference type="GO" id="GO:0035658">
    <property type="term" value="C:Mon1-Ccz1 complex"/>
    <property type="evidence" value="ECO:0007669"/>
    <property type="project" value="InterPro"/>
</dbReference>
<feature type="compositionally biased region" description="Polar residues" evidence="2">
    <location>
        <begin position="53"/>
        <end position="63"/>
    </location>
</feature>
<dbReference type="EMBL" id="MIKG01000001">
    <property type="protein sequence ID" value="RAO64144.1"/>
    <property type="molecule type" value="Genomic_DNA"/>
</dbReference>
<evidence type="ECO:0000259" key="3">
    <source>
        <dbReference type="Pfam" id="PF19031"/>
    </source>
</evidence>
<evidence type="ECO:0000313" key="5">
    <source>
        <dbReference type="Proteomes" id="UP000249363"/>
    </source>
</evidence>
<dbReference type="InterPro" id="IPR013176">
    <property type="entry name" value="Ccz1"/>
</dbReference>
<dbReference type="RefSeq" id="XP_040728661.1">
    <property type="nucleotide sequence ID" value="XM_040873609.1"/>
</dbReference>
<dbReference type="Proteomes" id="UP000249363">
    <property type="component" value="Unassembled WGS sequence"/>
</dbReference>
<reference evidence="4 5" key="1">
    <citation type="journal article" date="2017" name="Biotechnol. Biofuels">
        <title>Differential beta-glucosidase expression as a function of carbon source availability in Talaromyces amestolkiae: a genomic and proteomic approach.</title>
        <authorList>
            <person name="de Eugenio L.I."/>
            <person name="Mendez-Liter J.A."/>
            <person name="Nieto-Dominguez M."/>
            <person name="Alonso L."/>
            <person name="Gil-Munoz J."/>
            <person name="Barriuso J."/>
            <person name="Prieto A."/>
            <person name="Martinez M.J."/>
        </authorList>
    </citation>
    <scope>NUCLEOTIDE SEQUENCE [LARGE SCALE GENOMIC DNA]</scope>
    <source>
        <strain evidence="4 5">CIB</strain>
    </source>
</reference>
<comment type="caution">
    <text evidence="4">The sequence shown here is derived from an EMBL/GenBank/DDBJ whole genome shotgun (WGS) entry which is preliminary data.</text>
</comment>
<proteinExistence type="inferred from homology"/>
<evidence type="ECO:0000256" key="2">
    <source>
        <dbReference type="SAM" id="MobiDB-lite"/>
    </source>
</evidence>
<dbReference type="GeneID" id="63789373"/>
<name>A0A364KKS6_TALAM</name>
<dbReference type="InterPro" id="IPR043987">
    <property type="entry name" value="CCZ1/INTU/HSP4_longin_1"/>
</dbReference>
<comment type="similarity">
    <text evidence="1">Belongs to the CCZ1 family.</text>
</comment>
<evidence type="ECO:0000256" key="1">
    <source>
        <dbReference type="ARBA" id="ARBA00005352"/>
    </source>
</evidence>
<dbReference type="AlphaFoldDB" id="A0A364KKS6"/>
<dbReference type="GO" id="GO:0016192">
    <property type="term" value="P:vesicle-mediated transport"/>
    <property type="evidence" value="ECO:0007669"/>
    <property type="project" value="InterPro"/>
</dbReference>
<feature type="region of interest" description="Disordered" evidence="2">
    <location>
        <begin position="46"/>
        <end position="67"/>
    </location>
</feature>
<feature type="region of interest" description="Disordered" evidence="2">
    <location>
        <begin position="331"/>
        <end position="404"/>
    </location>
</feature>
<accession>A0A364KKS6</accession>
<dbReference type="Pfam" id="PF19031">
    <property type="entry name" value="Intu_longin_1"/>
    <property type="match status" value="1"/>
</dbReference>
<gene>
    <name evidence="4" type="ORF">BHQ10_000156</name>
</gene>
<evidence type="ECO:0000313" key="4">
    <source>
        <dbReference type="EMBL" id="RAO64144.1"/>
    </source>
</evidence>
<sequence length="795" mass="87064">MVDESLSVVPAQLAFLTIYNPSLGTTDETLQDQIVFYYSSSQQASRISNSANDSPNIPSTEQQGIKDDTNGRLRKIGLAQGMVNFAKNFSNGQPVDSVETEKSRIVLHELESDWWILASIDLTRISSPNTINASSETSPSVEYSSREIYPPRSLIQQLRRAHSIFLLHHGDSLSTIYQRIGRDSFCKLLGRFWNKFVRHWLVLLNGNPAVDVFNGVKLAVGGELGIGVGEEEWGSGEREVLEDYVSRTNGLVDLVVSRFGDAPSQPSASPSKGTPGRDQVEPDNWLGLDQTPRPSDGVIFSGVGAISRRSLSSISHWMEWIYRYGEAAYGVDENPSSGRSRKQRRARHKAATASPQPTGLRKLDPKPEPPSGRTSPGIPPPLVVGTPPTVQSLSTNDQTTEEGGISAETVMKYLTLGYGSAWKIPGISANASNDATISAKAGAENGASQDTTKKSDGDATQGKFIIGLREDLEEDLSDEDNPNESVFFLPQNPEDKNRRTLLRTLQVEVAESASYDNGEDTFTDQVHKKLQVLVYVRQPFMFTFLFDLHTPSLTLPSFYRSIHHQLGPLQRPLLTSTSPLNVTRRIYFSDSDAGEKKRSSSVINNPIYDLVYDPGNLTVRSSIPNIPEPGSLSPGHNHERQTHWSRLEALNVHSQFLSTYIETRSRPLETERTCKTSRGWWLIWVRIHDYHSLPDQSQNNSSPPSKEAFLIRRASDALSSTGSGGGISGARHGREGSSGIRFLRDLSGASSSSPATGAAAAGGSGNDSASAPGRLTEGLGFDAHRYIESLLSLNR</sequence>
<organism evidence="4 5">
    <name type="scientific">Talaromyces amestolkiae</name>
    <dbReference type="NCBI Taxonomy" id="1196081"/>
    <lineage>
        <taxon>Eukaryota</taxon>
        <taxon>Fungi</taxon>
        <taxon>Dikarya</taxon>
        <taxon>Ascomycota</taxon>
        <taxon>Pezizomycotina</taxon>
        <taxon>Eurotiomycetes</taxon>
        <taxon>Eurotiomycetidae</taxon>
        <taxon>Eurotiales</taxon>
        <taxon>Trichocomaceae</taxon>
        <taxon>Talaromyces</taxon>
        <taxon>Talaromyces sect. Talaromyces</taxon>
    </lineage>
</organism>
<feature type="compositionally biased region" description="Basic residues" evidence="2">
    <location>
        <begin position="339"/>
        <end position="350"/>
    </location>
</feature>
<protein>
    <recommendedName>
        <fullName evidence="3">CCZ1/INTU/HSP4 first Longin domain-containing protein</fullName>
    </recommendedName>
</protein>
<feature type="compositionally biased region" description="Low complexity" evidence="2">
    <location>
        <begin position="748"/>
        <end position="759"/>
    </location>
</feature>
<feature type="region of interest" description="Disordered" evidence="2">
    <location>
        <begin position="260"/>
        <end position="293"/>
    </location>
</feature>
<dbReference type="STRING" id="1196081.A0A364KKS6"/>
<dbReference type="PANTHER" id="PTHR13056:SF0">
    <property type="entry name" value="VACUOLAR FUSION PROTEIN CCZ1 HOMOLOG-RELATED"/>
    <property type="match status" value="1"/>
</dbReference>
<dbReference type="OrthoDB" id="240546at2759"/>
<dbReference type="PANTHER" id="PTHR13056">
    <property type="entry name" value="VACUOLAR FUSION PROTEIN CCZ1 HOMOLOG-RELATED"/>
    <property type="match status" value="1"/>
</dbReference>
<keyword evidence="5" id="KW-1185">Reference proteome</keyword>
<feature type="domain" description="CCZ1/INTU/HSP4 first Longin" evidence="3">
    <location>
        <begin position="14"/>
        <end position="138"/>
    </location>
</feature>